<dbReference type="Pfam" id="PF18348">
    <property type="entry name" value="SH3_16"/>
    <property type="match status" value="1"/>
</dbReference>
<dbReference type="PANTHER" id="PTHR47053:SF1">
    <property type="entry name" value="MUREIN DD-ENDOPEPTIDASE MEPH-RELATED"/>
    <property type="match status" value="1"/>
</dbReference>
<keyword evidence="2" id="KW-0645">Protease</keyword>
<protein>
    <recommendedName>
        <fullName evidence="5">NlpC/P60 domain-containing protein</fullName>
    </recommendedName>
</protein>
<evidence type="ECO:0000256" key="3">
    <source>
        <dbReference type="ARBA" id="ARBA00022801"/>
    </source>
</evidence>
<organism evidence="6 7">
    <name type="scientific">Intestinimonas butyriciproducens</name>
    <dbReference type="NCBI Taxonomy" id="1297617"/>
    <lineage>
        <taxon>Bacteria</taxon>
        <taxon>Bacillati</taxon>
        <taxon>Bacillota</taxon>
        <taxon>Clostridia</taxon>
        <taxon>Eubacteriales</taxon>
        <taxon>Intestinimonas</taxon>
    </lineage>
</organism>
<dbReference type="SUPFAM" id="SSF54001">
    <property type="entry name" value="Cysteine proteinases"/>
    <property type="match status" value="1"/>
</dbReference>
<evidence type="ECO:0000256" key="2">
    <source>
        <dbReference type="ARBA" id="ARBA00022670"/>
    </source>
</evidence>
<keyword evidence="4" id="KW-0788">Thiol protease</keyword>
<reference evidence="7" key="2">
    <citation type="submission" date="2015-04" db="EMBL/GenBank/DDBJ databases">
        <title>A butyrogenic pathway from the amino acid lysine in a human gut commensal.</title>
        <authorList>
            <person name="de Vos W.M."/>
            <person name="Bui N.T.P."/>
            <person name="Plugge C.M."/>
            <person name="Ritari J."/>
        </authorList>
    </citation>
    <scope>NUCLEOTIDE SEQUENCE [LARGE SCALE GENOMIC DNA]</scope>
    <source>
        <strain evidence="7">AF211</strain>
    </source>
</reference>
<dbReference type="InterPro" id="IPR000064">
    <property type="entry name" value="NLP_P60_dom"/>
</dbReference>
<evidence type="ECO:0000259" key="5">
    <source>
        <dbReference type="PROSITE" id="PS51935"/>
    </source>
</evidence>
<dbReference type="Pfam" id="PF00877">
    <property type="entry name" value="NLPC_P60"/>
    <property type="match status" value="1"/>
</dbReference>
<dbReference type="Gene3D" id="2.30.30.40">
    <property type="entry name" value="SH3 Domains"/>
    <property type="match status" value="2"/>
</dbReference>
<dbReference type="InterPro" id="IPR051202">
    <property type="entry name" value="Peptidase_C40"/>
</dbReference>
<keyword evidence="7" id="KW-1185">Reference proteome</keyword>
<name>A0A0S2W0E6_9FIRM</name>
<keyword evidence="3" id="KW-0378">Hydrolase</keyword>
<evidence type="ECO:0000256" key="4">
    <source>
        <dbReference type="ARBA" id="ARBA00022807"/>
    </source>
</evidence>
<evidence type="ECO:0000313" key="6">
    <source>
        <dbReference type="EMBL" id="ALP92828.1"/>
    </source>
</evidence>
<dbReference type="KEGG" id="ibu:IB211_00433c"/>
<comment type="similarity">
    <text evidence="1">Belongs to the peptidase C40 family.</text>
</comment>
<proteinExistence type="inferred from homology"/>
<dbReference type="Proteomes" id="UP000064844">
    <property type="component" value="Chromosome"/>
</dbReference>
<dbReference type="GO" id="GO:0006508">
    <property type="term" value="P:proteolysis"/>
    <property type="evidence" value="ECO:0007669"/>
    <property type="project" value="UniProtKB-KW"/>
</dbReference>
<dbReference type="RefSeq" id="WP_033119350.1">
    <property type="nucleotide sequence ID" value="NZ_CP011307.1"/>
</dbReference>
<gene>
    <name evidence="6" type="ORF">IB211_00433c</name>
</gene>
<dbReference type="AlphaFoldDB" id="A0A0S2W0E6"/>
<dbReference type="eggNOG" id="COG0791">
    <property type="taxonomic scope" value="Bacteria"/>
</dbReference>
<sequence length="272" mass="30073">MKAIVTSPICPLMTRPSHQCRRGDEALFGMTLEVLEDTRTGWYQVEAPYRYGGYAPAECLLFGDSGVRRWADLPKQVVCKAICDVLSGPAVEFWPLVTLTRGALVSPVGAPDEKGWQRVVLPDGREGYTKCSFLGEYYKKPFPAEENAFRAAVTATARSYLGVHYRWGGKTPMGIDCSGLTSMSYLLSGVVIYRDAEIREGFPVHPIPRPSMRPGDLLYFPGHTAMYLGEGRYIHSTARCGSDGVVINSLRPEDPDYREDLDKGMTAVGSIF</sequence>
<reference evidence="6 7" key="1">
    <citation type="journal article" date="2015" name="Nat. Commun.">
        <title>Production of butyrate from lysine and the Amadori product fructoselysine by a human gut commensal.</title>
        <authorList>
            <person name="Bui T.P."/>
            <person name="Ritari J."/>
            <person name="Boeren S."/>
            <person name="de Waard P."/>
            <person name="Plugge C.M."/>
            <person name="de Vos W.M."/>
        </authorList>
    </citation>
    <scope>NUCLEOTIDE SEQUENCE [LARGE SCALE GENOMIC DNA]</scope>
    <source>
        <strain evidence="6 7">AF211</strain>
    </source>
</reference>
<dbReference type="STRING" id="1297617.IB211_00433c"/>
<accession>A0A0S2W0E6</accession>
<evidence type="ECO:0000256" key="1">
    <source>
        <dbReference type="ARBA" id="ARBA00007074"/>
    </source>
</evidence>
<dbReference type="InterPro" id="IPR038765">
    <property type="entry name" value="Papain-like_cys_pep_sf"/>
</dbReference>
<dbReference type="Gene3D" id="3.90.1720.10">
    <property type="entry name" value="endopeptidase domain like (from Nostoc punctiforme)"/>
    <property type="match status" value="1"/>
</dbReference>
<evidence type="ECO:0000313" key="7">
    <source>
        <dbReference type="Proteomes" id="UP000064844"/>
    </source>
</evidence>
<dbReference type="EMBL" id="CP011307">
    <property type="protein sequence ID" value="ALP92828.1"/>
    <property type="molecule type" value="Genomic_DNA"/>
</dbReference>
<dbReference type="PANTHER" id="PTHR47053">
    <property type="entry name" value="MUREIN DD-ENDOPEPTIDASE MEPH-RELATED"/>
    <property type="match status" value="1"/>
</dbReference>
<dbReference type="GO" id="GO:0008234">
    <property type="term" value="F:cysteine-type peptidase activity"/>
    <property type="evidence" value="ECO:0007669"/>
    <property type="project" value="UniProtKB-KW"/>
</dbReference>
<dbReference type="InterPro" id="IPR041382">
    <property type="entry name" value="SH3_16"/>
</dbReference>
<feature type="domain" description="NlpC/P60" evidence="5">
    <location>
        <begin position="147"/>
        <end position="269"/>
    </location>
</feature>
<dbReference type="PROSITE" id="PS51935">
    <property type="entry name" value="NLPC_P60"/>
    <property type="match status" value="1"/>
</dbReference>